<proteinExistence type="predicted"/>
<reference evidence="1 2" key="1">
    <citation type="submission" date="2013-01" db="EMBL/GenBank/DDBJ databases">
        <authorList>
            <person name="Harkins D.M."/>
            <person name="Durkin A.S."/>
            <person name="Brinkac L.M."/>
            <person name="Haft D.H."/>
            <person name="Selengut J.D."/>
            <person name="Sanka R."/>
            <person name="DePew J."/>
            <person name="Purushe J."/>
            <person name="Picardeau M."/>
            <person name="Werts C."/>
            <person name="Goarant C."/>
            <person name="Vinetz J.M."/>
            <person name="Sutton G.G."/>
            <person name="Nierman W.C."/>
            <person name="Fouts D.E."/>
        </authorList>
    </citation>
    <scope>NUCLEOTIDE SEQUENCE [LARGE SCALE GENOMIC DNA]</scope>
    <source>
        <strain evidence="1 2">200701872</strain>
    </source>
</reference>
<evidence type="ECO:0000313" key="1">
    <source>
        <dbReference type="EMBL" id="EMP06219.1"/>
    </source>
</evidence>
<comment type="caution">
    <text evidence="1">The sequence shown here is derived from an EMBL/GenBank/DDBJ whole genome shotgun (WGS) entry which is preliminary data.</text>
</comment>
<dbReference type="BioCyc" id="LINT1193029:G11R4-466-MONOMER"/>
<dbReference type="AlphaFoldDB" id="M7A616"/>
<gene>
    <name evidence="1" type="ORF">LEP1GSC124_1277</name>
</gene>
<sequence>MVSSGFVRVPTFIFLRKNLTSDKTDALHRIHFKITKNAKKL</sequence>
<accession>M7A616</accession>
<name>M7A616_LEPIR</name>
<dbReference type="Proteomes" id="UP000012117">
    <property type="component" value="Unassembled WGS sequence"/>
</dbReference>
<dbReference type="EMBL" id="AKWN02000376">
    <property type="protein sequence ID" value="EMP06219.1"/>
    <property type="molecule type" value="Genomic_DNA"/>
</dbReference>
<organism evidence="1 2">
    <name type="scientific">Leptospira interrogans serovar Pyrogenes str. 200701872</name>
    <dbReference type="NCBI Taxonomy" id="1193029"/>
    <lineage>
        <taxon>Bacteria</taxon>
        <taxon>Pseudomonadati</taxon>
        <taxon>Spirochaetota</taxon>
        <taxon>Spirochaetia</taxon>
        <taxon>Leptospirales</taxon>
        <taxon>Leptospiraceae</taxon>
        <taxon>Leptospira</taxon>
    </lineage>
</organism>
<evidence type="ECO:0000313" key="2">
    <source>
        <dbReference type="Proteomes" id="UP000012117"/>
    </source>
</evidence>
<protein>
    <submittedName>
        <fullName evidence="1">Uncharacterized protein</fullName>
    </submittedName>
</protein>